<dbReference type="EMBL" id="VIKS01000008">
    <property type="protein sequence ID" value="TQV87359.1"/>
    <property type="molecule type" value="Genomic_DNA"/>
</dbReference>
<organism evidence="2 3">
    <name type="scientific">Aliikangiella coralliicola</name>
    <dbReference type="NCBI Taxonomy" id="2592383"/>
    <lineage>
        <taxon>Bacteria</taxon>
        <taxon>Pseudomonadati</taxon>
        <taxon>Pseudomonadota</taxon>
        <taxon>Gammaproteobacteria</taxon>
        <taxon>Oceanospirillales</taxon>
        <taxon>Pleioneaceae</taxon>
        <taxon>Aliikangiella</taxon>
    </lineage>
</organism>
<dbReference type="CDD" id="cd00093">
    <property type="entry name" value="HTH_XRE"/>
    <property type="match status" value="1"/>
</dbReference>
<dbReference type="SUPFAM" id="SSF47413">
    <property type="entry name" value="lambda repressor-like DNA-binding domains"/>
    <property type="match status" value="1"/>
</dbReference>
<dbReference type="Gene3D" id="1.10.260.40">
    <property type="entry name" value="lambda repressor-like DNA-binding domains"/>
    <property type="match status" value="1"/>
</dbReference>
<gene>
    <name evidence="2" type="ORF">FLL46_13000</name>
</gene>
<evidence type="ECO:0000313" key="3">
    <source>
        <dbReference type="Proteomes" id="UP000315439"/>
    </source>
</evidence>
<dbReference type="OrthoDB" id="9800901at2"/>
<dbReference type="GO" id="GO:0003677">
    <property type="term" value="F:DNA binding"/>
    <property type="evidence" value="ECO:0007669"/>
    <property type="project" value="InterPro"/>
</dbReference>
<evidence type="ECO:0000259" key="1">
    <source>
        <dbReference type="PROSITE" id="PS50943"/>
    </source>
</evidence>
<proteinExistence type="predicted"/>
<dbReference type="Proteomes" id="UP000315439">
    <property type="component" value="Unassembled WGS sequence"/>
</dbReference>
<dbReference type="InterPro" id="IPR001387">
    <property type="entry name" value="Cro/C1-type_HTH"/>
</dbReference>
<dbReference type="InterPro" id="IPR010982">
    <property type="entry name" value="Lambda_DNA-bd_dom_sf"/>
</dbReference>
<name>A0A545UD13_9GAMM</name>
<dbReference type="AlphaFoldDB" id="A0A545UD13"/>
<comment type="caution">
    <text evidence="2">The sequence shown here is derived from an EMBL/GenBank/DDBJ whole genome shotgun (WGS) entry which is preliminary data.</text>
</comment>
<dbReference type="PROSITE" id="PS50943">
    <property type="entry name" value="HTH_CROC1"/>
    <property type="match status" value="1"/>
</dbReference>
<reference evidence="2 3" key="1">
    <citation type="submission" date="2019-07" db="EMBL/GenBank/DDBJ databases">
        <title>Draft genome for Aliikangiella sp. M105.</title>
        <authorList>
            <person name="Wang G."/>
        </authorList>
    </citation>
    <scope>NUCLEOTIDE SEQUENCE [LARGE SCALE GENOMIC DNA]</scope>
    <source>
        <strain evidence="2 3">M105</strain>
    </source>
</reference>
<feature type="domain" description="HTH cro/C1-type" evidence="1">
    <location>
        <begin position="31"/>
        <end position="66"/>
    </location>
</feature>
<keyword evidence="3" id="KW-1185">Reference proteome</keyword>
<dbReference type="RefSeq" id="WP_142894020.1">
    <property type="nucleotide sequence ID" value="NZ_ML660164.1"/>
</dbReference>
<evidence type="ECO:0000313" key="2">
    <source>
        <dbReference type="EMBL" id="TQV87359.1"/>
    </source>
</evidence>
<accession>A0A545UD13</accession>
<protein>
    <submittedName>
        <fullName evidence="2">Helix-turn-helix transcriptional regulator</fullName>
    </submittedName>
</protein>
<sequence length="69" mass="8133">MKQHELRKRLAKFLKLKRGTTPLRNFAKQHGMSFASVSRIEKLEQNVTLDTLEHMCKAFKCDIEDLFPK</sequence>
<dbReference type="Pfam" id="PF13443">
    <property type="entry name" value="HTH_26"/>
    <property type="match status" value="1"/>
</dbReference>